<dbReference type="EMBL" id="RJVU01037189">
    <property type="protein sequence ID" value="ROL46670.1"/>
    <property type="molecule type" value="Genomic_DNA"/>
</dbReference>
<organism evidence="1 2">
    <name type="scientific">Anabarilius grahami</name>
    <name type="common">Kanglang fish</name>
    <name type="synonym">Barilius grahami</name>
    <dbReference type="NCBI Taxonomy" id="495550"/>
    <lineage>
        <taxon>Eukaryota</taxon>
        <taxon>Metazoa</taxon>
        <taxon>Chordata</taxon>
        <taxon>Craniata</taxon>
        <taxon>Vertebrata</taxon>
        <taxon>Euteleostomi</taxon>
        <taxon>Actinopterygii</taxon>
        <taxon>Neopterygii</taxon>
        <taxon>Teleostei</taxon>
        <taxon>Ostariophysi</taxon>
        <taxon>Cypriniformes</taxon>
        <taxon>Xenocyprididae</taxon>
        <taxon>Xenocypridinae</taxon>
        <taxon>Xenocypridinae incertae sedis</taxon>
        <taxon>Anabarilius</taxon>
    </lineage>
</organism>
<sequence length="284" mass="32110">MANRRGKFHLFLSCIPHKISLQPCFITDCNPKRMNLSREPITNRARGQKLRRSLWVRLFELVRLRLLSSSSAEDAAAAVDAKVTSRQHACSGLLMTSPGDIISDGRGLVEGVWAAVAESNTASNSEREKDSYTLHKASRGSVKISLRFLPKLLELQEISIKKTEELHLRDLRRKGQEFERNGAFRAHIYPSFFGSCTEPVSFLLKSDQSRSVSTPSLRRPERSVLNACDSRSYITLRLEPLRMDSPMPVRPEKDNDIISLSRLIQSAIKHSRTQKKNAVSEQHS</sequence>
<keyword evidence="2" id="KW-1185">Reference proteome</keyword>
<evidence type="ECO:0000313" key="1">
    <source>
        <dbReference type="EMBL" id="ROL46670.1"/>
    </source>
</evidence>
<comment type="caution">
    <text evidence="1">The sequence shown here is derived from an EMBL/GenBank/DDBJ whole genome shotgun (WGS) entry which is preliminary data.</text>
</comment>
<accession>A0A3N0YLB9</accession>
<dbReference type="AlphaFoldDB" id="A0A3N0YLB9"/>
<name>A0A3N0YLB9_ANAGA</name>
<evidence type="ECO:0000313" key="2">
    <source>
        <dbReference type="Proteomes" id="UP000281406"/>
    </source>
</evidence>
<dbReference type="Proteomes" id="UP000281406">
    <property type="component" value="Unassembled WGS sequence"/>
</dbReference>
<protein>
    <submittedName>
        <fullName evidence="1">Uncharacterized protein</fullName>
    </submittedName>
</protein>
<reference evidence="1 2" key="1">
    <citation type="submission" date="2018-10" db="EMBL/GenBank/DDBJ databases">
        <title>Genome assembly for a Yunnan-Guizhou Plateau 3E fish, Anabarilius grahami (Regan), and its evolutionary and genetic applications.</title>
        <authorList>
            <person name="Jiang W."/>
        </authorList>
    </citation>
    <scope>NUCLEOTIDE SEQUENCE [LARGE SCALE GENOMIC DNA]</scope>
    <source>
        <strain evidence="1">AG-KIZ</strain>
        <tissue evidence="1">Muscle</tissue>
    </source>
</reference>
<gene>
    <name evidence="1" type="ORF">DPX16_12563</name>
</gene>
<proteinExistence type="predicted"/>